<organism evidence="3 4">
    <name type="scientific">Pseudomonas floridensis</name>
    <dbReference type="NCBI Taxonomy" id="1958950"/>
    <lineage>
        <taxon>Bacteria</taxon>
        <taxon>Pseudomonadati</taxon>
        <taxon>Pseudomonadota</taxon>
        <taxon>Gammaproteobacteria</taxon>
        <taxon>Pseudomonadales</taxon>
        <taxon>Pseudomonadaceae</taxon>
        <taxon>Pseudomonas</taxon>
    </lineage>
</organism>
<keyword evidence="4" id="KW-1185">Reference proteome</keyword>
<dbReference type="STRING" id="1958950.BZK31_05265"/>
<keyword evidence="1 3" id="KW-0378">Hydrolase</keyword>
<sequence>MTFPVLAVAQFQSLRGELEHNLAGHMAFMRQAAEQGAEYLLFPELSLIGYEPDIARECAMTASDARLAPIRSLAMQLKLVTTVGVALKGVGDKVHVGALTFSAEGEVIAYAKQYLHPGEDAVFSAGSTDCFVPLGERTIGLCVCADFGHPEHVKRLAAGHAWVYAASVLISPDGYEHDATLLQAHARRHGLPVLMANHGGPTGGWASAGRSGLWNEAGEWVGGLEGAGNGLVIATCQPQGWQVQVIRL</sequence>
<evidence type="ECO:0000256" key="1">
    <source>
        <dbReference type="ARBA" id="ARBA00022801"/>
    </source>
</evidence>
<dbReference type="PANTHER" id="PTHR43674:SF2">
    <property type="entry name" value="BETA-UREIDOPROPIONASE"/>
    <property type="match status" value="1"/>
</dbReference>
<dbReference type="Gene3D" id="3.60.110.10">
    <property type="entry name" value="Carbon-nitrogen hydrolase"/>
    <property type="match status" value="1"/>
</dbReference>
<dbReference type="AlphaFoldDB" id="A0A1X0NAJ8"/>
<dbReference type="RefSeq" id="WP_083181733.1">
    <property type="nucleotide sequence ID" value="NZ_CBCRZR010000011.1"/>
</dbReference>
<evidence type="ECO:0000259" key="2">
    <source>
        <dbReference type="PROSITE" id="PS50263"/>
    </source>
</evidence>
<dbReference type="OrthoDB" id="9760188at2"/>
<dbReference type="PANTHER" id="PTHR43674">
    <property type="entry name" value="NITRILASE C965.09-RELATED"/>
    <property type="match status" value="1"/>
</dbReference>
<accession>A0A1X0NAJ8</accession>
<name>A0A1X0NAJ8_9PSED</name>
<protein>
    <submittedName>
        <fullName evidence="3">Hydrolase</fullName>
    </submittedName>
</protein>
<feature type="domain" description="CN hydrolase" evidence="2">
    <location>
        <begin position="4"/>
        <end position="238"/>
    </location>
</feature>
<gene>
    <name evidence="3" type="ORF">BZK31_05265</name>
</gene>
<dbReference type="PROSITE" id="PS50263">
    <property type="entry name" value="CN_HYDROLASE"/>
    <property type="match status" value="1"/>
</dbReference>
<dbReference type="GO" id="GO:0050126">
    <property type="term" value="F:N-carbamoylputrescine amidase activity"/>
    <property type="evidence" value="ECO:0007669"/>
    <property type="project" value="TreeGrafter"/>
</dbReference>
<dbReference type="InterPro" id="IPR003010">
    <property type="entry name" value="C-N_Hydrolase"/>
</dbReference>
<dbReference type="GO" id="GO:0033388">
    <property type="term" value="P:putrescine biosynthetic process from arginine"/>
    <property type="evidence" value="ECO:0007669"/>
    <property type="project" value="TreeGrafter"/>
</dbReference>
<dbReference type="Pfam" id="PF00795">
    <property type="entry name" value="CN_hydrolase"/>
    <property type="match status" value="1"/>
</dbReference>
<evidence type="ECO:0000313" key="4">
    <source>
        <dbReference type="Proteomes" id="UP000192815"/>
    </source>
</evidence>
<dbReference type="InterPro" id="IPR050345">
    <property type="entry name" value="Aliph_Amidase/BUP"/>
</dbReference>
<dbReference type="CDD" id="cd07197">
    <property type="entry name" value="nitrilase"/>
    <property type="match status" value="1"/>
</dbReference>
<evidence type="ECO:0000313" key="3">
    <source>
        <dbReference type="EMBL" id="ORC60850.1"/>
    </source>
</evidence>
<dbReference type="SUPFAM" id="SSF56317">
    <property type="entry name" value="Carbon-nitrogen hydrolase"/>
    <property type="match status" value="1"/>
</dbReference>
<reference evidence="4" key="1">
    <citation type="submission" date="2017-02" db="EMBL/GenBank/DDBJ databases">
        <title>Pseudomonas floridae sp. nov., a novel pathogenic bacterial species isolated from tomato.</title>
        <authorList>
            <person name="Timilsina S."/>
            <person name="Vallad G.E."/>
            <person name="Jones J.B."/>
        </authorList>
    </citation>
    <scope>NUCLEOTIDE SEQUENCE [LARGE SCALE GENOMIC DNA]</scope>
    <source>
        <strain evidence="4">GEV388</strain>
    </source>
</reference>
<comment type="caution">
    <text evidence="3">The sequence shown here is derived from an EMBL/GenBank/DDBJ whole genome shotgun (WGS) entry which is preliminary data.</text>
</comment>
<proteinExistence type="predicted"/>
<dbReference type="EMBL" id="MUIO01000015">
    <property type="protein sequence ID" value="ORC60850.1"/>
    <property type="molecule type" value="Genomic_DNA"/>
</dbReference>
<dbReference type="InterPro" id="IPR036526">
    <property type="entry name" value="C-N_Hydrolase_sf"/>
</dbReference>
<dbReference type="Proteomes" id="UP000192815">
    <property type="component" value="Unassembled WGS sequence"/>
</dbReference>